<dbReference type="Pfam" id="PF03466">
    <property type="entry name" value="LysR_substrate"/>
    <property type="match status" value="1"/>
</dbReference>
<reference evidence="6 7" key="1">
    <citation type="submission" date="2018-10" db="EMBL/GenBank/DDBJ databases">
        <title>An updated phylogeny of the Alphaproteobacteria reveals that the parasitic Rickettsiales and Holosporales have independent origins.</title>
        <authorList>
            <person name="Munoz-Gomez S.A."/>
            <person name="Hess S."/>
            <person name="Burger G."/>
            <person name="Lang B.F."/>
            <person name="Susko E."/>
            <person name="Slamovits C.H."/>
            <person name="Roger A.J."/>
        </authorList>
    </citation>
    <scope>NUCLEOTIDE SEQUENCE [LARGE SCALE GENOMIC DNA]</scope>
    <source>
        <strain evidence="6">HOLO01</strain>
    </source>
</reference>
<organism evidence="6 7">
    <name type="scientific">Candidatus Finniella inopinata</name>
    <dbReference type="NCBI Taxonomy" id="1696036"/>
    <lineage>
        <taxon>Bacteria</taxon>
        <taxon>Pseudomonadati</taxon>
        <taxon>Pseudomonadota</taxon>
        <taxon>Alphaproteobacteria</taxon>
        <taxon>Holosporales</taxon>
        <taxon>Candidatus Paracaedibacteraceae</taxon>
        <taxon>Candidatus Finniella</taxon>
    </lineage>
</organism>
<evidence type="ECO:0000256" key="3">
    <source>
        <dbReference type="ARBA" id="ARBA00023125"/>
    </source>
</evidence>
<dbReference type="CDD" id="cd08422">
    <property type="entry name" value="PBP2_CrgA_like"/>
    <property type="match status" value="1"/>
</dbReference>
<evidence type="ECO:0000256" key="2">
    <source>
        <dbReference type="ARBA" id="ARBA00023015"/>
    </source>
</evidence>
<dbReference type="Gene3D" id="3.40.190.290">
    <property type="match status" value="1"/>
</dbReference>
<dbReference type="Pfam" id="PF00126">
    <property type="entry name" value="HTH_1"/>
    <property type="match status" value="1"/>
</dbReference>
<dbReference type="GO" id="GO:0006351">
    <property type="term" value="P:DNA-templated transcription"/>
    <property type="evidence" value="ECO:0007669"/>
    <property type="project" value="TreeGrafter"/>
</dbReference>
<evidence type="ECO:0000313" key="6">
    <source>
        <dbReference type="EMBL" id="RZI46174.1"/>
    </source>
</evidence>
<dbReference type="FunFam" id="1.10.10.10:FF:000001">
    <property type="entry name" value="LysR family transcriptional regulator"/>
    <property type="match status" value="1"/>
</dbReference>
<comment type="similarity">
    <text evidence="1">Belongs to the LysR transcriptional regulatory family.</text>
</comment>
<evidence type="ECO:0000256" key="4">
    <source>
        <dbReference type="ARBA" id="ARBA00023163"/>
    </source>
</evidence>
<dbReference type="PANTHER" id="PTHR30537">
    <property type="entry name" value="HTH-TYPE TRANSCRIPTIONAL REGULATOR"/>
    <property type="match status" value="1"/>
</dbReference>
<dbReference type="InterPro" id="IPR000847">
    <property type="entry name" value="LysR_HTH_N"/>
</dbReference>
<keyword evidence="7" id="KW-1185">Reference proteome</keyword>
<protein>
    <submittedName>
        <fullName evidence="6">LysR family transcriptional regulator</fullName>
    </submittedName>
</protein>
<evidence type="ECO:0000259" key="5">
    <source>
        <dbReference type="PROSITE" id="PS50931"/>
    </source>
</evidence>
<dbReference type="Gene3D" id="1.10.10.10">
    <property type="entry name" value="Winged helix-like DNA-binding domain superfamily/Winged helix DNA-binding domain"/>
    <property type="match status" value="1"/>
</dbReference>
<dbReference type="PROSITE" id="PS50931">
    <property type="entry name" value="HTH_LYSR"/>
    <property type="match status" value="1"/>
</dbReference>
<comment type="caution">
    <text evidence="6">The sequence shown here is derived from an EMBL/GenBank/DDBJ whole genome shotgun (WGS) entry which is preliminary data.</text>
</comment>
<dbReference type="GO" id="GO:0043565">
    <property type="term" value="F:sequence-specific DNA binding"/>
    <property type="evidence" value="ECO:0007669"/>
    <property type="project" value="TreeGrafter"/>
</dbReference>
<name>A0A4Q7DJG2_9PROT</name>
<dbReference type="InterPro" id="IPR036390">
    <property type="entry name" value="WH_DNA-bd_sf"/>
</dbReference>
<dbReference type="SUPFAM" id="SSF53850">
    <property type="entry name" value="Periplasmic binding protein-like II"/>
    <property type="match status" value="1"/>
</dbReference>
<dbReference type="InterPro" id="IPR005119">
    <property type="entry name" value="LysR_subst-bd"/>
</dbReference>
<dbReference type="Proteomes" id="UP000293550">
    <property type="component" value="Unassembled WGS sequence"/>
</dbReference>
<evidence type="ECO:0000256" key="1">
    <source>
        <dbReference type="ARBA" id="ARBA00009437"/>
    </source>
</evidence>
<dbReference type="InterPro" id="IPR036388">
    <property type="entry name" value="WH-like_DNA-bd_sf"/>
</dbReference>
<evidence type="ECO:0000313" key="7">
    <source>
        <dbReference type="Proteomes" id="UP000293550"/>
    </source>
</evidence>
<dbReference type="InterPro" id="IPR058163">
    <property type="entry name" value="LysR-type_TF_proteobact-type"/>
</dbReference>
<keyword evidence="3" id="KW-0238">DNA-binding</keyword>
<dbReference type="PRINTS" id="PR00039">
    <property type="entry name" value="HTHLYSR"/>
</dbReference>
<accession>A0A4Q7DJG2</accession>
<dbReference type="PANTHER" id="PTHR30537:SF20">
    <property type="entry name" value="TRANSCRIPTIONAL REGULATORY PROTEIN"/>
    <property type="match status" value="1"/>
</dbReference>
<gene>
    <name evidence="6" type="ORF">EQU50_04360</name>
</gene>
<dbReference type="AlphaFoldDB" id="A0A4Q7DJG2"/>
<feature type="domain" description="HTH lysR-type" evidence="5">
    <location>
        <begin position="1"/>
        <end position="58"/>
    </location>
</feature>
<proteinExistence type="inferred from homology"/>
<sequence>MDWDKLRIFHSVAEIRNLTHAGSALNLSQSAVSRQISNLEKDLNLPLFTRHARGLALTSEGEILFKTTRSIFSQISATASQLAESYDQLGGTLKISATVALGSVWLAPRLPDFCKDYPHLKLQMILTDEDVDFAMREADVAIQFGQQDVDPNLVYEKLFDYRLKIYASKTYLQVNGTPTGPEDLDTHRLIVFGSQMTAPIDNVNWILKLGAEPGTVREPSLVINNAYGILQSVKNGLGIASLADFIAKDHDDLTPIFPDLKVPVVQVFFVYPKQLANSKRIEAFFKFLKQQI</sequence>
<dbReference type="EMBL" id="SCFB01000005">
    <property type="protein sequence ID" value="RZI46174.1"/>
    <property type="molecule type" value="Genomic_DNA"/>
</dbReference>
<keyword evidence="4" id="KW-0804">Transcription</keyword>
<dbReference type="RefSeq" id="WP_130153926.1">
    <property type="nucleotide sequence ID" value="NZ_SCFB01000005.1"/>
</dbReference>
<dbReference type="SUPFAM" id="SSF46785">
    <property type="entry name" value="Winged helix' DNA-binding domain"/>
    <property type="match status" value="1"/>
</dbReference>
<dbReference type="OrthoDB" id="9812435at2"/>
<dbReference type="GO" id="GO:0003700">
    <property type="term" value="F:DNA-binding transcription factor activity"/>
    <property type="evidence" value="ECO:0007669"/>
    <property type="project" value="InterPro"/>
</dbReference>
<keyword evidence="2" id="KW-0805">Transcription regulation</keyword>